<dbReference type="PANTHER" id="PTHR43047">
    <property type="entry name" value="TWO-COMPONENT HISTIDINE PROTEIN KINASE"/>
    <property type="match status" value="1"/>
</dbReference>
<dbReference type="InterPro" id="IPR003594">
    <property type="entry name" value="HATPase_dom"/>
</dbReference>
<dbReference type="CDD" id="cd00082">
    <property type="entry name" value="HisKA"/>
    <property type="match status" value="1"/>
</dbReference>
<evidence type="ECO:0000259" key="9">
    <source>
        <dbReference type="PROSITE" id="PS50110"/>
    </source>
</evidence>
<keyword evidence="7" id="KW-0472">Membrane</keyword>
<dbReference type="GO" id="GO:0005524">
    <property type="term" value="F:ATP binding"/>
    <property type="evidence" value="ECO:0007669"/>
    <property type="project" value="UniProtKB-KW"/>
</dbReference>
<dbReference type="Gene3D" id="3.40.50.2300">
    <property type="match status" value="1"/>
</dbReference>
<comment type="catalytic activity">
    <reaction evidence="1">
        <text>ATP + protein L-histidine = ADP + protein N-phospho-L-histidine.</text>
        <dbReference type="EC" id="2.7.13.3"/>
    </reaction>
</comment>
<reference evidence="10 11" key="1">
    <citation type="submission" date="2024-03" db="EMBL/GenBank/DDBJ databases">
        <title>Novel species of the genus Variovorax.</title>
        <authorList>
            <person name="Liu Q."/>
            <person name="Xin Y.-H."/>
        </authorList>
    </citation>
    <scope>NUCLEOTIDE SEQUENCE [LARGE SCALE GENOMIC DNA]</scope>
    <source>
        <strain evidence="10 11">KACC 18899</strain>
    </source>
</reference>
<dbReference type="InterPro" id="IPR036097">
    <property type="entry name" value="HisK_dim/P_sf"/>
</dbReference>
<evidence type="ECO:0000256" key="6">
    <source>
        <dbReference type="PROSITE-ProRule" id="PRU00169"/>
    </source>
</evidence>
<dbReference type="SMART" id="SM00387">
    <property type="entry name" value="HATPase_c"/>
    <property type="match status" value="1"/>
</dbReference>
<feature type="domain" description="Response regulatory" evidence="9">
    <location>
        <begin position="476"/>
        <end position="591"/>
    </location>
</feature>
<keyword evidence="7" id="KW-1133">Transmembrane helix</keyword>
<dbReference type="Gene3D" id="1.10.287.130">
    <property type="match status" value="1"/>
</dbReference>
<keyword evidence="10" id="KW-0547">Nucleotide-binding</keyword>
<dbReference type="SMART" id="SM00448">
    <property type="entry name" value="REC"/>
    <property type="match status" value="1"/>
</dbReference>
<comment type="caution">
    <text evidence="10">The sequence shown here is derived from an EMBL/GenBank/DDBJ whole genome shotgun (WGS) entry which is preliminary data.</text>
</comment>
<feature type="transmembrane region" description="Helical" evidence="7">
    <location>
        <begin position="151"/>
        <end position="184"/>
    </location>
</feature>
<evidence type="ECO:0000256" key="4">
    <source>
        <dbReference type="ARBA" id="ARBA00022679"/>
    </source>
</evidence>
<dbReference type="InterPro" id="IPR001789">
    <property type="entry name" value="Sig_transdc_resp-reg_receiver"/>
</dbReference>
<evidence type="ECO:0000256" key="2">
    <source>
        <dbReference type="ARBA" id="ARBA00012438"/>
    </source>
</evidence>
<dbReference type="Proteomes" id="UP001365846">
    <property type="component" value="Unassembled WGS sequence"/>
</dbReference>
<name>A0ABU8VMU7_9BURK</name>
<feature type="domain" description="Histidine kinase" evidence="8">
    <location>
        <begin position="233"/>
        <end position="445"/>
    </location>
</feature>
<feature type="transmembrane region" description="Helical" evidence="7">
    <location>
        <begin position="35"/>
        <end position="53"/>
    </location>
</feature>
<dbReference type="PROSITE" id="PS50109">
    <property type="entry name" value="HIS_KIN"/>
    <property type="match status" value="1"/>
</dbReference>
<keyword evidence="5" id="KW-0418">Kinase</keyword>
<dbReference type="CDD" id="cd16922">
    <property type="entry name" value="HATPase_EvgS-ArcB-TorS-like"/>
    <property type="match status" value="1"/>
</dbReference>
<keyword evidence="3 6" id="KW-0597">Phosphoprotein</keyword>
<keyword evidence="10" id="KW-0067">ATP-binding</keyword>
<evidence type="ECO:0000313" key="11">
    <source>
        <dbReference type="Proteomes" id="UP001365846"/>
    </source>
</evidence>
<evidence type="ECO:0000256" key="1">
    <source>
        <dbReference type="ARBA" id="ARBA00000085"/>
    </source>
</evidence>
<dbReference type="SUPFAM" id="SSF55874">
    <property type="entry name" value="ATPase domain of HSP90 chaperone/DNA topoisomerase II/histidine kinase"/>
    <property type="match status" value="1"/>
</dbReference>
<protein>
    <recommendedName>
        <fullName evidence="2">histidine kinase</fullName>
        <ecNumber evidence="2">2.7.13.3</ecNumber>
    </recommendedName>
</protein>
<dbReference type="InterPro" id="IPR005467">
    <property type="entry name" value="His_kinase_dom"/>
</dbReference>
<dbReference type="CDD" id="cd00156">
    <property type="entry name" value="REC"/>
    <property type="match status" value="1"/>
</dbReference>
<evidence type="ECO:0000313" key="10">
    <source>
        <dbReference type="EMBL" id="MEJ8814983.1"/>
    </source>
</evidence>
<evidence type="ECO:0000256" key="7">
    <source>
        <dbReference type="SAM" id="Phobius"/>
    </source>
</evidence>
<keyword evidence="11" id="KW-1185">Reference proteome</keyword>
<feature type="modified residue" description="4-aspartylphosphate" evidence="6">
    <location>
        <position position="526"/>
    </location>
</feature>
<dbReference type="SUPFAM" id="SSF47384">
    <property type="entry name" value="Homodimeric domain of signal transducing histidine kinase"/>
    <property type="match status" value="1"/>
</dbReference>
<dbReference type="InterPro" id="IPR036890">
    <property type="entry name" value="HATPase_C_sf"/>
</dbReference>
<keyword evidence="4" id="KW-0808">Transferase</keyword>
<sequence length="592" mass="63461">MSNSPNPTATEPFKADGFAVRCEVLRLSAQPSGSMLLVQFLLDCGVAVLFGWQYSARNAVIWISLIAATTAYRALFPQRLPDPLTRDNLPGALRLHTLRIAVHEGAHGAAGILLFDPANPTNQLMIGVVVMAMTLSSVFSVSYFAPAMQLAITLLLAPVIAMGVTFGAPAMVSLALLGIGLLVMVWRLVGDRARQLEENIGLRHNESTLREQAMAGLRQSQQAQSDRLRFFSAANHDLRQPVMAMGLQAEVLRHQLEAGEDQVTVQNTLAALSRAQQALEGLTNQLLEIGRIEAAADPISPVAVALAPLLGELARQAGTGRVRVRCPDDAVVWTDAVTLRRILGNLLDNALKFTPRGRVLLACRRRPDGWRIEVRDSGIGIPPEAQDRVFGDFEQIGNVERNLQRGHGLGLAIVRRLALRLGVQITLRSAPGRGSVFGFELPAAPKDAPITVGMGLAAETAAATAQDARPLRPDLSVLIVEDNAVVADSMAALLRLWGARAHVCGSAVEALALTTTLRGFDIALCDIRLPGSIDGITLAKELQRRAPTLSIALVSADIDDATQDLASLRGWQALRKPVQPAGLRALLLHAQA</sequence>
<dbReference type="InterPro" id="IPR011006">
    <property type="entry name" value="CheY-like_superfamily"/>
</dbReference>
<dbReference type="PANTHER" id="PTHR43047:SF9">
    <property type="entry name" value="HISTIDINE KINASE"/>
    <property type="match status" value="1"/>
</dbReference>
<evidence type="ECO:0000256" key="5">
    <source>
        <dbReference type="ARBA" id="ARBA00022777"/>
    </source>
</evidence>
<gene>
    <name evidence="10" type="ORF">WKW77_28180</name>
</gene>
<dbReference type="PRINTS" id="PR00344">
    <property type="entry name" value="BCTRLSENSOR"/>
</dbReference>
<dbReference type="SUPFAM" id="SSF52172">
    <property type="entry name" value="CheY-like"/>
    <property type="match status" value="1"/>
</dbReference>
<accession>A0ABU8VMU7</accession>
<dbReference type="Gene3D" id="3.30.565.10">
    <property type="entry name" value="Histidine kinase-like ATPase, C-terminal domain"/>
    <property type="match status" value="1"/>
</dbReference>
<feature type="transmembrane region" description="Helical" evidence="7">
    <location>
        <begin position="59"/>
        <end position="76"/>
    </location>
</feature>
<dbReference type="RefSeq" id="WP_340360206.1">
    <property type="nucleotide sequence ID" value="NZ_JBBKZU010000016.1"/>
</dbReference>
<dbReference type="Pfam" id="PF00072">
    <property type="entry name" value="Response_reg"/>
    <property type="match status" value="1"/>
</dbReference>
<dbReference type="InterPro" id="IPR003661">
    <property type="entry name" value="HisK_dim/P_dom"/>
</dbReference>
<dbReference type="Pfam" id="PF02518">
    <property type="entry name" value="HATPase_c"/>
    <property type="match status" value="1"/>
</dbReference>
<dbReference type="EMBL" id="JBBKZU010000016">
    <property type="protein sequence ID" value="MEJ8814983.1"/>
    <property type="molecule type" value="Genomic_DNA"/>
</dbReference>
<evidence type="ECO:0000256" key="3">
    <source>
        <dbReference type="ARBA" id="ARBA00022553"/>
    </source>
</evidence>
<feature type="transmembrane region" description="Helical" evidence="7">
    <location>
        <begin position="124"/>
        <end position="145"/>
    </location>
</feature>
<dbReference type="Pfam" id="PF00512">
    <property type="entry name" value="HisKA"/>
    <property type="match status" value="1"/>
</dbReference>
<dbReference type="InterPro" id="IPR004358">
    <property type="entry name" value="Sig_transdc_His_kin-like_C"/>
</dbReference>
<keyword evidence="7" id="KW-0812">Transmembrane</keyword>
<organism evidence="10 11">
    <name type="scientific">Variovorax ureilyticus</name>
    <dbReference type="NCBI Taxonomy" id="1836198"/>
    <lineage>
        <taxon>Bacteria</taxon>
        <taxon>Pseudomonadati</taxon>
        <taxon>Pseudomonadota</taxon>
        <taxon>Betaproteobacteria</taxon>
        <taxon>Burkholderiales</taxon>
        <taxon>Comamonadaceae</taxon>
        <taxon>Variovorax</taxon>
    </lineage>
</organism>
<evidence type="ECO:0000259" key="8">
    <source>
        <dbReference type="PROSITE" id="PS50109"/>
    </source>
</evidence>
<proteinExistence type="predicted"/>
<dbReference type="SMART" id="SM00388">
    <property type="entry name" value="HisKA"/>
    <property type="match status" value="1"/>
</dbReference>
<dbReference type="EC" id="2.7.13.3" evidence="2"/>
<dbReference type="PROSITE" id="PS50110">
    <property type="entry name" value="RESPONSE_REGULATORY"/>
    <property type="match status" value="1"/>
</dbReference>